<sequence>MGGNRMIRLFPSLLSTVIMDGRFFFELFHGKGSSRWRFTVKIPLLHLPVSLDVCVHPLFG</sequence>
<proteinExistence type="predicted"/>
<name>A0A653L1U2_AERVE</name>
<reference evidence="1 2" key="1">
    <citation type="submission" date="2019-10" db="EMBL/GenBank/DDBJ databases">
        <authorList>
            <person name="Karimi E."/>
        </authorList>
    </citation>
    <scope>NUCLEOTIDE SEQUENCE [LARGE SCALE GENOMIC DNA]</scope>
    <source>
        <strain evidence="1">Aeromonas sp. 8C</strain>
    </source>
</reference>
<accession>A0A653L1U2</accession>
<dbReference type="EMBL" id="CABWLC010000012">
    <property type="protein sequence ID" value="VXA85408.1"/>
    <property type="molecule type" value="Genomic_DNA"/>
</dbReference>
<protein>
    <submittedName>
        <fullName evidence="1">Uncharacterized protein</fullName>
    </submittedName>
</protein>
<organism evidence="1 2">
    <name type="scientific">Aeromonas veronii</name>
    <dbReference type="NCBI Taxonomy" id="654"/>
    <lineage>
        <taxon>Bacteria</taxon>
        <taxon>Pseudomonadati</taxon>
        <taxon>Pseudomonadota</taxon>
        <taxon>Gammaproteobacteria</taxon>
        <taxon>Aeromonadales</taxon>
        <taxon>Aeromonadaceae</taxon>
        <taxon>Aeromonas</taxon>
    </lineage>
</organism>
<evidence type="ECO:0000313" key="2">
    <source>
        <dbReference type="Proteomes" id="UP000439123"/>
    </source>
</evidence>
<dbReference type="AlphaFoldDB" id="A0A653L1U2"/>
<gene>
    <name evidence="1" type="ORF">AERO8C_20471</name>
</gene>
<evidence type="ECO:0000313" key="1">
    <source>
        <dbReference type="EMBL" id="VXA85408.1"/>
    </source>
</evidence>
<dbReference type="Proteomes" id="UP000439123">
    <property type="component" value="Unassembled WGS sequence"/>
</dbReference>